<protein>
    <submittedName>
        <fullName evidence="1">Uncharacterized protein</fullName>
    </submittedName>
</protein>
<dbReference type="Proteomes" id="UP001233999">
    <property type="component" value="Unassembled WGS sequence"/>
</dbReference>
<gene>
    <name evidence="1" type="ORF">L9F63_003292</name>
</gene>
<dbReference type="EMBL" id="JASPKZ010007807">
    <property type="protein sequence ID" value="KAJ9582365.1"/>
    <property type="molecule type" value="Genomic_DNA"/>
</dbReference>
<accession>A0AAD7ZKI1</accession>
<comment type="caution">
    <text evidence="1">The sequence shown here is derived from an EMBL/GenBank/DDBJ whole genome shotgun (WGS) entry which is preliminary data.</text>
</comment>
<organism evidence="1 2">
    <name type="scientific">Diploptera punctata</name>
    <name type="common">Pacific beetle cockroach</name>
    <dbReference type="NCBI Taxonomy" id="6984"/>
    <lineage>
        <taxon>Eukaryota</taxon>
        <taxon>Metazoa</taxon>
        <taxon>Ecdysozoa</taxon>
        <taxon>Arthropoda</taxon>
        <taxon>Hexapoda</taxon>
        <taxon>Insecta</taxon>
        <taxon>Pterygota</taxon>
        <taxon>Neoptera</taxon>
        <taxon>Polyneoptera</taxon>
        <taxon>Dictyoptera</taxon>
        <taxon>Blattodea</taxon>
        <taxon>Blaberoidea</taxon>
        <taxon>Blaberidae</taxon>
        <taxon>Diplopterinae</taxon>
        <taxon>Diploptera</taxon>
    </lineage>
</organism>
<evidence type="ECO:0000313" key="1">
    <source>
        <dbReference type="EMBL" id="KAJ9582365.1"/>
    </source>
</evidence>
<feature type="non-terminal residue" evidence="1">
    <location>
        <position position="81"/>
    </location>
</feature>
<proteinExistence type="predicted"/>
<keyword evidence="2" id="KW-1185">Reference proteome</keyword>
<name>A0AAD7ZKI1_DIPPU</name>
<reference evidence="1" key="2">
    <citation type="submission" date="2023-05" db="EMBL/GenBank/DDBJ databases">
        <authorList>
            <person name="Fouks B."/>
        </authorList>
    </citation>
    <scope>NUCLEOTIDE SEQUENCE</scope>
    <source>
        <strain evidence="1">Stay&amp;Tobe</strain>
        <tissue evidence="1">Testes</tissue>
    </source>
</reference>
<sequence>REACSSPTFRQRLRLAISRVGCLVSSLSREACISPTFRQRLPRKSSSRPPYSSACKNRGKLTSNKYYWYYGIKGYVDGDHK</sequence>
<feature type="non-terminal residue" evidence="1">
    <location>
        <position position="1"/>
    </location>
</feature>
<reference evidence="1" key="1">
    <citation type="journal article" date="2023" name="IScience">
        <title>Live-bearing cockroach genome reveals convergent evolutionary mechanisms linked to viviparity in insects and beyond.</title>
        <authorList>
            <person name="Fouks B."/>
            <person name="Harrison M.C."/>
            <person name="Mikhailova A.A."/>
            <person name="Marchal E."/>
            <person name="English S."/>
            <person name="Carruthers M."/>
            <person name="Jennings E.C."/>
            <person name="Chiamaka E.L."/>
            <person name="Frigard R.A."/>
            <person name="Pippel M."/>
            <person name="Attardo G.M."/>
            <person name="Benoit J.B."/>
            <person name="Bornberg-Bauer E."/>
            <person name="Tobe S.S."/>
        </authorList>
    </citation>
    <scope>NUCLEOTIDE SEQUENCE</scope>
    <source>
        <strain evidence="1">Stay&amp;Tobe</strain>
    </source>
</reference>
<dbReference type="AlphaFoldDB" id="A0AAD7ZKI1"/>
<evidence type="ECO:0000313" key="2">
    <source>
        <dbReference type="Proteomes" id="UP001233999"/>
    </source>
</evidence>